<dbReference type="SUPFAM" id="SSF49785">
    <property type="entry name" value="Galactose-binding domain-like"/>
    <property type="match status" value="1"/>
</dbReference>
<dbReference type="InterPro" id="IPR005084">
    <property type="entry name" value="CBM6"/>
</dbReference>
<evidence type="ECO:0000313" key="2">
    <source>
        <dbReference type="EMBL" id="NBD25768.1"/>
    </source>
</evidence>
<name>A0ABW9XSY5_9BACL</name>
<organism evidence="2 3">
    <name type="scientific">Paenibacillus glycinis</name>
    <dbReference type="NCBI Taxonomy" id="2697035"/>
    <lineage>
        <taxon>Bacteria</taxon>
        <taxon>Bacillati</taxon>
        <taxon>Bacillota</taxon>
        <taxon>Bacilli</taxon>
        <taxon>Bacillales</taxon>
        <taxon>Paenibacillaceae</taxon>
        <taxon>Paenibacillus</taxon>
    </lineage>
</organism>
<comment type="caution">
    <text evidence="2">The sequence shown here is derived from an EMBL/GenBank/DDBJ whole genome shotgun (WGS) entry which is preliminary data.</text>
</comment>
<dbReference type="Gene3D" id="2.60.120.260">
    <property type="entry name" value="Galactose-binding domain-like"/>
    <property type="match status" value="1"/>
</dbReference>
<gene>
    <name evidence="2" type="ORF">GT019_17995</name>
</gene>
<evidence type="ECO:0000313" key="3">
    <source>
        <dbReference type="Proteomes" id="UP000665561"/>
    </source>
</evidence>
<sequence length="211" mass="23453">MLIQGAIDVRANYEGKPYRDAKHVGGPQLIPGKVMCAYYDLGGEGIAYHDATAINQGSGRLNPADGTYLNEFRLHEGVDTSYTKPGGIDDSAYNLVQPEIGMPYVGWTEPGEWMNYTVEVARAGIYLVHLLYASNRGGAVSLSVDGEAAAELLEIASTYDAEDEVEWRQWHHWNKAERLTVLHLEKGVQVLTLRTVLEGQMNYAYLEFELL</sequence>
<dbReference type="InterPro" id="IPR008979">
    <property type="entry name" value="Galactose-bd-like_sf"/>
</dbReference>
<protein>
    <submittedName>
        <fullName evidence="2">Carbohydrate-binding protein</fullName>
    </submittedName>
</protein>
<accession>A0ABW9XSY5</accession>
<dbReference type="Proteomes" id="UP000665561">
    <property type="component" value="Unassembled WGS sequence"/>
</dbReference>
<reference evidence="2 3" key="1">
    <citation type="submission" date="2020-01" db="EMBL/GenBank/DDBJ databases">
        <title>Paenibacillus soybeanensis sp. nov. isolated from the nodules of soybean (Glycine max(L.) Merr).</title>
        <authorList>
            <person name="Wang H."/>
        </authorList>
    </citation>
    <scope>NUCLEOTIDE SEQUENCE [LARGE SCALE GENOMIC DNA]</scope>
    <source>
        <strain evidence="2 3">T1</strain>
    </source>
</reference>
<dbReference type="EMBL" id="JAAAMV010000015">
    <property type="protein sequence ID" value="NBD25768.1"/>
    <property type="molecule type" value="Genomic_DNA"/>
</dbReference>
<dbReference type="PROSITE" id="PS51175">
    <property type="entry name" value="CBM6"/>
    <property type="match status" value="1"/>
</dbReference>
<dbReference type="Pfam" id="PF03422">
    <property type="entry name" value="CBM_6"/>
    <property type="match status" value="1"/>
</dbReference>
<proteinExistence type="predicted"/>
<evidence type="ECO:0000259" key="1">
    <source>
        <dbReference type="PROSITE" id="PS51175"/>
    </source>
</evidence>
<keyword evidence="3" id="KW-1185">Reference proteome</keyword>
<feature type="domain" description="CBM6" evidence="1">
    <location>
        <begin position="73"/>
        <end position="209"/>
    </location>
</feature>
<dbReference type="CDD" id="cd04080">
    <property type="entry name" value="CBM6_cellulase-like"/>
    <property type="match status" value="1"/>
</dbReference>